<dbReference type="PANTHER" id="PTHR24147">
    <property type="entry name" value="ANKYRIN REPEAT DOMAIN 36-RELATED"/>
    <property type="match status" value="1"/>
</dbReference>
<gene>
    <name evidence="2" type="primary">LOC116420442</name>
</gene>
<protein>
    <recommendedName>
        <fullName evidence="4">Ankyrin repeat domain 26</fullName>
    </recommendedName>
</protein>
<keyword evidence="3" id="KW-1185">Reference proteome</keyword>
<dbReference type="AlphaFoldDB" id="A0A7N4NFQ1"/>
<reference evidence="2" key="3">
    <citation type="submission" date="2025-09" db="UniProtKB">
        <authorList>
            <consortium name="Ensembl"/>
        </authorList>
    </citation>
    <scope>IDENTIFICATION</scope>
</reference>
<evidence type="ECO:0008006" key="4">
    <source>
        <dbReference type="Google" id="ProtNLM"/>
    </source>
</evidence>
<feature type="repeat" description="ANK" evidence="1">
    <location>
        <begin position="108"/>
        <end position="140"/>
    </location>
</feature>
<dbReference type="PROSITE" id="PS50297">
    <property type="entry name" value="ANK_REP_REGION"/>
    <property type="match status" value="1"/>
</dbReference>
<dbReference type="InterPro" id="IPR002110">
    <property type="entry name" value="Ankyrin_rpt"/>
</dbReference>
<dbReference type="InParanoid" id="A0A7N4NFQ1"/>
<evidence type="ECO:0000313" key="2">
    <source>
        <dbReference type="Ensembl" id="ENSSHAP00000022560.1"/>
    </source>
</evidence>
<accession>A0A7N4NFQ1</accession>
<dbReference type="Ensembl" id="ENSSHAT00000026278.1">
    <property type="protein sequence ID" value="ENSSHAP00000022560.1"/>
    <property type="gene ID" value="ENSSHAG00000020960.1"/>
</dbReference>
<evidence type="ECO:0000256" key="1">
    <source>
        <dbReference type="PROSITE-ProRule" id="PRU00023"/>
    </source>
</evidence>
<dbReference type="PROSITE" id="PS50088">
    <property type="entry name" value="ANK_REPEAT"/>
    <property type="match status" value="2"/>
</dbReference>
<dbReference type="SUPFAM" id="SSF48403">
    <property type="entry name" value="Ankyrin repeat"/>
    <property type="match status" value="1"/>
</dbReference>
<sequence length="179" mass="19967">MKKIFDFGKKEQFPPGPSIKLPNFFGDQTSNYIPGYVIQNKDLGKIHQAALLGDVFKVQHLLLLGKNGVNDVDRKKRTCLHLACANGHPDVVSLLIERKCDLNLLDTDHRTPFMKAIQCEEEECATILLQHGADPNIGDGSNNALHYVSYFLGIDLAAKLLHYKADIEAKNKVETNNLV</sequence>
<reference evidence="2 3" key="1">
    <citation type="journal article" date="2011" name="Proc. Natl. Acad. Sci. U.S.A.">
        <title>Genetic diversity and population structure of the endangered marsupial Sarcophilus harrisii (Tasmanian devil).</title>
        <authorList>
            <person name="Miller W."/>
            <person name="Hayes V.M."/>
            <person name="Ratan A."/>
            <person name="Petersen D.C."/>
            <person name="Wittekindt N.E."/>
            <person name="Miller J."/>
            <person name="Walenz B."/>
            <person name="Knight J."/>
            <person name="Qi J."/>
            <person name="Zhao F."/>
            <person name="Wang Q."/>
            <person name="Bedoya-Reina O.C."/>
            <person name="Katiyar N."/>
            <person name="Tomsho L.P."/>
            <person name="Kasson L.M."/>
            <person name="Hardie R.A."/>
            <person name="Woodbridge P."/>
            <person name="Tindall E.A."/>
            <person name="Bertelsen M.F."/>
            <person name="Dixon D."/>
            <person name="Pyecroft S."/>
            <person name="Helgen K.M."/>
            <person name="Lesk A.M."/>
            <person name="Pringle T.H."/>
            <person name="Patterson N."/>
            <person name="Zhang Y."/>
            <person name="Kreiss A."/>
            <person name="Woods G.M."/>
            <person name="Jones M.E."/>
            <person name="Schuster S.C."/>
        </authorList>
    </citation>
    <scope>NUCLEOTIDE SEQUENCE [LARGE SCALE GENOMIC DNA]</scope>
</reference>
<organism evidence="2 3">
    <name type="scientific">Sarcophilus harrisii</name>
    <name type="common">Tasmanian devil</name>
    <name type="synonym">Sarcophilus laniarius</name>
    <dbReference type="NCBI Taxonomy" id="9305"/>
    <lineage>
        <taxon>Eukaryota</taxon>
        <taxon>Metazoa</taxon>
        <taxon>Chordata</taxon>
        <taxon>Craniata</taxon>
        <taxon>Vertebrata</taxon>
        <taxon>Euteleostomi</taxon>
        <taxon>Mammalia</taxon>
        <taxon>Metatheria</taxon>
        <taxon>Dasyuromorphia</taxon>
        <taxon>Dasyuridae</taxon>
        <taxon>Sarcophilus</taxon>
    </lineage>
</organism>
<dbReference type="InterPro" id="IPR050657">
    <property type="entry name" value="Ankyrin_repeat_domain"/>
</dbReference>
<evidence type="ECO:0000313" key="3">
    <source>
        <dbReference type="Proteomes" id="UP000007648"/>
    </source>
</evidence>
<dbReference type="Gene3D" id="1.25.40.20">
    <property type="entry name" value="Ankyrin repeat-containing domain"/>
    <property type="match status" value="1"/>
</dbReference>
<dbReference type="GeneTree" id="ENSGT00940000153661"/>
<reference evidence="2" key="2">
    <citation type="submission" date="2025-08" db="UniProtKB">
        <authorList>
            <consortium name="Ensembl"/>
        </authorList>
    </citation>
    <scope>IDENTIFICATION</scope>
</reference>
<dbReference type="Pfam" id="PF12796">
    <property type="entry name" value="Ank_2"/>
    <property type="match status" value="1"/>
</dbReference>
<name>A0A7N4NFQ1_SARHA</name>
<keyword evidence="1" id="KW-0040">ANK repeat</keyword>
<dbReference type="PRINTS" id="PR01415">
    <property type="entry name" value="ANKYRIN"/>
</dbReference>
<dbReference type="SMART" id="SM00248">
    <property type="entry name" value="ANK"/>
    <property type="match status" value="3"/>
</dbReference>
<feature type="repeat" description="ANK" evidence="1">
    <location>
        <begin position="75"/>
        <end position="107"/>
    </location>
</feature>
<dbReference type="Proteomes" id="UP000007648">
    <property type="component" value="Unassembled WGS sequence"/>
</dbReference>
<dbReference type="PANTHER" id="PTHR24147:SF64">
    <property type="entry name" value="ANKYRIN REPEAT DOMAIN-CONTAINING PROTEIN 19-RELATED"/>
    <property type="match status" value="1"/>
</dbReference>
<dbReference type="InterPro" id="IPR036770">
    <property type="entry name" value="Ankyrin_rpt-contain_sf"/>
</dbReference>
<proteinExistence type="predicted"/>